<name>A0A8J5L0W2_ZINOF</name>
<dbReference type="SUPFAM" id="SSF50182">
    <property type="entry name" value="Sm-like ribonucleoproteins"/>
    <property type="match status" value="1"/>
</dbReference>
<dbReference type="PANTHER" id="PTHR31680:SF4">
    <property type="entry name" value="LONGIFOLIA PROTEIN"/>
    <property type="match status" value="1"/>
</dbReference>
<dbReference type="InterPro" id="IPR001163">
    <property type="entry name" value="Sm_dom_euk/arc"/>
</dbReference>
<dbReference type="AlphaFoldDB" id="A0A8J5L0W2"/>
<dbReference type="Proteomes" id="UP000734854">
    <property type="component" value="Unassembled WGS sequence"/>
</dbReference>
<dbReference type="InterPro" id="IPR016654">
    <property type="entry name" value="U6_snRNA_Lsm2"/>
</dbReference>
<dbReference type="GO" id="GO:0006397">
    <property type="term" value="P:mRNA processing"/>
    <property type="evidence" value="ECO:0007669"/>
    <property type="project" value="InterPro"/>
</dbReference>
<protein>
    <recommendedName>
        <fullName evidence="2">Sm domain-containing protein</fullName>
    </recommendedName>
</protein>
<feature type="compositionally biased region" description="Basic and acidic residues" evidence="1">
    <location>
        <begin position="628"/>
        <end position="651"/>
    </location>
</feature>
<dbReference type="GO" id="GO:0051513">
    <property type="term" value="P:regulation of monopolar cell growth"/>
    <property type="evidence" value="ECO:0007669"/>
    <property type="project" value="InterPro"/>
</dbReference>
<sequence length="750" mass="84091">MKTTRGKGTSRCPLSSLPLDLCRKDGTFAFDYNVLNHPRLPAVEVFFSPYLDLVFISLHLFFSYFKELVSKEVTVELKNDLAIRGALHSVDQYLNIKLENIKVVDEAKYPHILRKSKTSSDPVIFRSCFISCSRSLRCLCSAEPKGTGSRSDEIVSRMNKKERKKVCEVDILKKDPEAIREQIEKLERMSNGVERRSLLEAQDACKLFDGRRFLSGRHLNCLKHKNPPSGKDALLNSGRNESEPRPCSSEILQEKNLTNYLYENGKASTESSRASCSSSSSSSFSSLEFNKSSQKDARSFDRAFFSDMSRMNSSIFMQLDGEFKSTNSPPVARKLNNHAYKHEDSPRPSLPGNLDEAIRIVIELKKAPWRFTDLESKDASFTQELQRTPRFSLDGRENSKSCNQVRELPRLSLDSRQGPHQKSISTFASRTSLPFEDLDRASSRSYMNRASNLLQDLSSKRRHPSVVEKLMGLEDMAELSSPAQTAVTRQNLVTKNAQISQSVQRRDSILTKTAQGNRQSERSPKASKPLTKASDTHESFRPPVVIMKPVKTIDIANASTHSMMQLEGLSTLPKVHIRSIGREKSHAGITTDRRSTASNNSPRCQSNSTLRLGENVAVSPRASGTRSPRPDEAEKNKKRRAQAEKVTKCRLGDTSPASNTSGGLPLHSTAPRQRRRKPSEKKLLEEVCSEIEDCVELIYKENILHPSEGWENFGSEKTKVAMQIESLLLQDLIDEVVGEAGAQAKTSKFA</sequence>
<feature type="domain" description="Sm" evidence="2">
    <location>
        <begin position="63"/>
        <end position="141"/>
    </location>
</feature>
<feature type="region of interest" description="Disordered" evidence="1">
    <location>
        <begin position="581"/>
        <end position="681"/>
    </location>
</feature>
<dbReference type="Pfam" id="PF01423">
    <property type="entry name" value="LSM"/>
    <property type="match status" value="1"/>
</dbReference>
<accession>A0A8J5L0W2</accession>
<dbReference type="CDD" id="cd01725">
    <property type="entry name" value="LSm2"/>
    <property type="match status" value="1"/>
</dbReference>
<feature type="compositionally biased region" description="Basic and acidic residues" evidence="1">
    <location>
        <begin position="581"/>
        <end position="595"/>
    </location>
</feature>
<comment type="caution">
    <text evidence="3">The sequence shown here is derived from an EMBL/GenBank/DDBJ whole genome shotgun (WGS) entry which is preliminary data.</text>
</comment>
<evidence type="ECO:0000259" key="2">
    <source>
        <dbReference type="SMART" id="SM00651"/>
    </source>
</evidence>
<feature type="region of interest" description="Disordered" evidence="1">
    <location>
        <begin position="498"/>
        <end position="543"/>
    </location>
</feature>
<dbReference type="InterPro" id="IPR033334">
    <property type="entry name" value="LNG1/2"/>
</dbReference>
<organism evidence="3 4">
    <name type="scientific">Zingiber officinale</name>
    <name type="common">Ginger</name>
    <name type="synonym">Amomum zingiber</name>
    <dbReference type="NCBI Taxonomy" id="94328"/>
    <lineage>
        <taxon>Eukaryota</taxon>
        <taxon>Viridiplantae</taxon>
        <taxon>Streptophyta</taxon>
        <taxon>Embryophyta</taxon>
        <taxon>Tracheophyta</taxon>
        <taxon>Spermatophyta</taxon>
        <taxon>Magnoliopsida</taxon>
        <taxon>Liliopsida</taxon>
        <taxon>Zingiberales</taxon>
        <taxon>Zingiberaceae</taxon>
        <taxon>Zingiber</taxon>
    </lineage>
</organism>
<gene>
    <name evidence="3" type="ORF">ZIOFF_035645</name>
</gene>
<dbReference type="InterPro" id="IPR010920">
    <property type="entry name" value="LSM_dom_sf"/>
</dbReference>
<evidence type="ECO:0000313" key="4">
    <source>
        <dbReference type="Proteomes" id="UP000734854"/>
    </source>
</evidence>
<dbReference type="Pfam" id="PF14309">
    <property type="entry name" value="DUF4378"/>
    <property type="match status" value="1"/>
</dbReference>
<dbReference type="EMBL" id="JACMSC010000010">
    <property type="protein sequence ID" value="KAG6503334.1"/>
    <property type="molecule type" value="Genomic_DNA"/>
</dbReference>
<dbReference type="Gene3D" id="2.30.30.100">
    <property type="match status" value="1"/>
</dbReference>
<reference evidence="3 4" key="1">
    <citation type="submission" date="2020-08" db="EMBL/GenBank/DDBJ databases">
        <title>Plant Genome Project.</title>
        <authorList>
            <person name="Zhang R.-G."/>
        </authorList>
    </citation>
    <scope>NUCLEOTIDE SEQUENCE [LARGE SCALE GENOMIC DNA]</scope>
    <source>
        <tissue evidence="3">Rhizome</tissue>
    </source>
</reference>
<feature type="region of interest" description="Disordered" evidence="1">
    <location>
        <begin position="229"/>
        <end position="248"/>
    </location>
</feature>
<dbReference type="SMART" id="SM00651">
    <property type="entry name" value="Sm"/>
    <property type="match status" value="1"/>
</dbReference>
<dbReference type="PANTHER" id="PTHR31680">
    <property type="entry name" value="LONGIFOLIA PROTEIN"/>
    <property type="match status" value="1"/>
</dbReference>
<proteinExistence type="predicted"/>
<keyword evidence="4" id="KW-1185">Reference proteome</keyword>
<evidence type="ECO:0000313" key="3">
    <source>
        <dbReference type="EMBL" id="KAG6503334.1"/>
    </source>
</evidence>
<evidence type="ECO:0000256" key="1">
    <source>
        <dbReference type="SAM" id="MobiDB-lite"/>
    </source>
</evidence>
<feature type="compositionally biased region" description="Polar residues" evidence="1">
    <location>
        <begin position="596"/>
        <end position="610"/>
    </location>
</feature>
<dbReference type="InterPro" id="IPR025486">
    <property type="entry name" value="DUF4378"/>
</dbReference>